<accession>A0A9X2C3V6</accession>
<proteinExistence type="predicted"/>
<name>A0A9X2C3V6_9BURK</name>
<sequence length="212" mass="22150">MRHALTLSLATAAALFALQAHAADEMRSVAPFSAISNSGPVNLHIEVGKVQSVRVSGTDDLVADLRTEVVDNELRLHMNRDTTNFNRNHDALNVTITVPQLTAFTMAGAGETTITHMSGDRLEVRFGGAGSLKADGTVKNLTMNVGGVGSIDTRELHAETARVNVGGVGSVKVWASNELDASLGGVGSLTYYGDPKTVNTHGGGLGSITKAR</sequence>
<keyword evidence="1" id="KW-0732">Signal</keyword>
<keyword evidence="4" id="KW-1185">Reference proteome</keyword>
<dbReference type="AlphaFoldDB" id="A0A9X2C3V6"/>
<dbReference type="Gene3D" id="2.160.20.120">
    <property type="match status" value="1"/>
</dbReference>
<feature type="chain" id="PRO_5040878758" evidence="1">
    <location>
        <begin position="23"/>
        <end position="212"/>
    </location>
</feature>
<evidence type="ECO:0000313" key="3">
    <source>
        <dbReference type="EMBL" id="MCK9688864.1"/>
    </source>
</evidence>
<reference evidence="3" key="1">
    <citation type="submission" date="2021-11" db="EMBL/GenBank/DDBJ databases">
        <title>BS-T2-15 a new species belonging to the Comamonadaceae family isolated from the soil of a French oak forest.</title>
        <authorList>
            <person name="Mieszkin S."/>
            <person name="Alain K."/>
        </authorList>
    </citation>
    <scope>NUCLEOTIDE SEQUENCE</scope>
    <source>
        <strain evidence="3">BS-T2-15</strain>
    </source>
</reference>
<feature type="domain" description="Putative auto-transporter adhesin head GIN" evidence="2">
    <location>
        <begin position="31"/>
        <end position="195"/>
    </location>
</feature>
<dbReference type="InterPro" id="IPR021255">
    <property type="entry name" value="DUF2807"/>
</dbReference>
<evidence type="ECO:0000313" key="4">
    <source>
        <dbReference type="Proteomes" id="UP001139353"/>
    </source>
</evidence>
<dbReference type="Pfam" id="PF10988">
    <property type="entry name" value="DUF2807"/>
    <property type="match status" value="1"/>
</dbReference>
<feature type="signal peptide" evidence="1">
    <location>
        <begin position="1"/>
        <end position="22"/>
    </location>
</feature>
<dbReference type="EMBL" id="JAJLJH010000010">
    <property type="protein sequence ID" value="MCK9688864.1"/>
    <property type="molecule type" value="Genomic_DNA"/>
</dbReference>
<gene>
    <name evidence="3" type="ORF">LPC04_24380</name>
</gene>
<evidence type="ECO:0000256" key="1">
    <source>
        <dbReference type="SAM" id="SignalP"/>
    </source>
</evidence>
<organism evidence="3 4">
    <name type="scientific">Scleromatobacter humisilvae</name>
    <dbReference type="NCBI Taxonomy" id="2897159"/>
    <lineage>
        <taxon>Bacteria</taxon>
        <taxon>Pseudomonadati</taxon>
        <taxon>Pseudomonadota</taxon>
        <taxon>Betaproteobacteria</taxon>
        <taxon>Burkholderiales</taxon>
        <taxon>Sphaerotilaceae</taxon>
        <taxon>Scleromatobacter</taxon>
    </lineage>
</organism>
<evidence type="ECO:0000259" key="2">
    <source>
        <dbReference type="Pfam" id="PF10988"/>
    </source>
</evidence>
<dbReference type="Proteomes" id="UP001139353">
    <property type="component" value="Unassembled WGS sequence"/>
</dbReference>
<dbReference type="RefSeq" id="WP_275684902.1">
    <property type="nucleotide sequence ID" value="NZ_JAJLJH010000010.1"/>
</dbReference>
<protein>
    <submittedName>
        <fullName evidence="3">DUF2807 domain-containing protein</fullName>
    </submittedName>
</protein>
<comment type="caution">
    <text evidence="3">The sequence shown here is derived from an EMBL/GenBank/DDBJ whole genome shotgun (WGS) entry which is preliminary data.</text>
</comment>